<feature type="region of interest" description="Disordered" evidence="1">
    <location>
        <begin position="130"/>
        <end position="170"/>
    </location>
</feature>
<comment type="caution">
    <text evidence="2">The sequence shown here is derived from an EMBL/GenBank/DDBJ whole genome shotgun (WGS) entry which is preliminary data.</text>
</comment>
<sequence>MRTPVTTQLPSPQGLGAARALAPGKSTTVWGGKSPCDTPATADASEQADFPHRQQLPSTTGKQKAPRPSTVPRLTRWKHRQIISASQKTRRLRKRPDLNSPPGLAPGLGECPPKTAHLLLLHGGVGLNHAEVPGSHHQRQRDYVGVEHEAPPPSEVPPARITGSEKHPLQRPQLHLRGRAAAEVVPPSSQLRSPRRCCDPDLAGHLNCISPECLSWLSAKARKCPAAHSAPAAPARAVLQLRDRCGPRPNPVTNCSKLRRTQTAARLATAATVSPPSAAEKEPPPRKEEGAIVAPPGVAPSCATARGVIVAPPGGARPRATGRGLILLPFTIATAKGGAASQLLPEIAPIFERHISLCNGQVLEMTPSVRAHTAPRSLQAACGDPQVRAKRNGQGAPSLLGPTYIAAHGPSRLVIGSRKQWGVAAATALNSGESEEEARSAAAELLPKAEALCPALNANWQVERVRSGVRAVPPRTPKGALPLVGLVQGVWGSSEATGDGAESRVWMHVGLGARGLVYHAWIARHLSKAMVTGDVGQIPWELRALLEGDCSATRL</sequence>
<dbReference type="Proteomes" id="UP001190700">
    <property type="component" value="Unassembled WGS sequence"/>
</dbReference>
<gene>
    <name evidence="2" type="ORF">CYMTET_3108</name>
</gene>
<organism evidence="2 3">
    <name type="scientific">Cymbomonas tetramitiformis</name>
    <dbReference type="NCBI Taxonomy" id="36881"/>
    <lineage>
        <taxon>Eukaryota</taxon>
        <taxon>Viridiplantae</taxon>
        <taxon>Chlorophyta</taxon>
        <taxon>Pyramimonadophyceae</taxon>
        <taxon>Pyramimonadales</taxon>
        <taxon>Pyramimonadaceae</taxon>
        <taxon>Cymbomonas</taxon>
    </lineage>
</organism>
<feature type="compositionally biased region" description="Low complexity" evidence="1">
    <location>
        <begin position="267"/>
        <end position="278"/>
    </location>
</feature>
<dbReference type="PANTHER" id="PTHR13847:SF261">
    <property type="entry name" value="FAD-DEPENDENT OXIDOREDUCTASE FAMILY PROTEIN"/>
    <property type="match status" value="1"/>
</dbReference>
<evidence type="ECO:0000313" key="2">
    <source>
        <dbReference type="EMBL" id="KAK3289497.1"/>
    </source>
</evidence>
<proteinExistence type="predicted"/>
<accession>A0AAE0H408</accession>
<protein>
    <submittedName>
        <fullName evidence="2">Uncharacterized protein</fullName>
    </submittedName>
</protein>
<dbReference type="PANTHER" id="PTHR13847">
    <property type="entry name" value="SARCOSINE DEHYDROGENASE-RELATED"/>
    <property type="match status" value="1"/>
</dbReference>
<evidence type="ECO:0000256" key="1">
    <source>
        <dbReference type="SAM" id="MobiDB-lite"/>
    </source>
</evidence>
<evidence type="ECO:0000313" key="3">
    <source>
        <dbReference type="Proteomes" id="UP001190700"/>
    </source>
</evidence>
<dbReference type="GO" id="GO:0005737">
    <property type="term" value="C:cytoplasm"/>
    <property type="evidence" value="ECO:0007669"/>
    <property type="project" value="TreeGrafter"/>
</dbReference>
<keyword evidence="3" id="KW-1185">Reference proteome</keyword>
<reference evidence="2 3" key="1">
    <citation type="journal article" date="2015" name="Genome Biol. Evol.">
        <title>Comparative Genomics of a Bacterivorous Green Alga Reveals Evolutionary Causalities and Consequences of Phago-Mixotrophic Mode of Nutrition.</title>
        <authorList>
            <person name="Burns J.A."/>
            <person name="Paasch A."/>
            <person name="Narechania A."/>
            <person name="Kim E."/>
        </authorList>
    </citation>
    <scope>NUCLEOTIDE SEQUENCE [LARGE SCALE GENOMIC DNA]</scope>
    <source>
        <strain evidence="2 3">PLY_AMNH</strain>
    </source>
</reference>
<feature type="compositionally biased region" description="Basic and acidic residues" evidence="1">
    <location>
        <begin position="140"/>
        <end position="150"/>
    </location>
</feature>
<feature type="compositionally biased region" description="Polar residues" evidence="1">
    <location>
        <begin position="1"/>
        <end position="11"/>
    </location>
</feature>
<name>A0AAE0H408_9CHLO</name>
<dbReference type="EMBL" id="LGRX02000123">
    <property type="protein sequence ID" value="KAK3289497.1"/>
    <property type="molecule type" value="Genomic_DNA"/>
</dbReference>
<dbReference type="AlphaFoldDB" id="A0AAE0H408"/>
<feature type="region of interest" description="Disordered" evidence="1">
    <location>
        <begin position="267"/>
        <end position="289"/>
    </location>
</feature>
<feature type="compositionally biased region" description="Basic and acidic residues" evidence="1">
    <location>
        <begin position="279"/>
        <end position="289"/>
    </location>
</feature>
<feature type="region of interest" description="Disordered" evidence="1">
    <location>
        <begin position="1"/>
        <end position="110"/>
    </location>
</feature>